<evidence type="ECO:0000313" key="3">
    <source>
        <dbReference type="Proteomes" id="UP000261520"/>
    </source>
</evidence>
<dbReference type="Ensembl" id="ENSPMGT00000026974.1">
    <property type="protein sequence ID" value="ENSPMGP00000025329.1"/>
    <property type="gene ID" value="ENSPMGG00000020443.1"/>
</dbReference>
<reference evidence="2" key="1">
    <citation type="submission" date="2025-08" db="UniProtKB">
        <authorList>
            <consortium name="Ensembl"/>
        </authorList>
    </citation>
    <scope>IDENTIFICATION</scope>
</reference>
<dbReference type="InterPro" id="IPR016187">
    <property type="entry name" value="CTDL_fold"/>
</dbReference>
<evidence type="ECO:0000259" key="1">
    <source>
        <dbReference type="PROSITE" id="PS50041"/>
    </source>
</evidence>
<dbReference type="Gene3D" id="3.10.100.10">
    <property type="entry name" value="Mannose-Binding Protein A, subunit A"/>
    <property type="match status" value="1"/>
</dbReference>
<accession>A0A3B4B9Y7</accession>
<name>A0A3B4B9Y7_9GOBI</name>
<organism evidence="2 3">
    <name type="scientific">Periophthalmus magnuspinnatus</name>
    <dbReference type="NCBI Taxonomy" id="409849"/>
    <lineage>
        <taxon>Eukaryota</taxon>
        <taxon>Metazoa</taxon>
        <taxon>Chordata</taxon>
        <taxon>Craniata</taxon>
        <taxon>Vertebrata</taxon>
        <taxon>Euteleostomi</taxon>
        <taxon>Actinopterygii</taxon>
        <taxon>Neopterygii</taxon>
        <taxon>Teleostei</taxon>
        <taxon>Neoteleostei</taxon>
        <taxon>Acanthomorphata</taxon>
        <taxon>Gobiaria</taxon>
        <taxon>Gobiiformes</taxon>
        <taxon>Gobioidei</taxon>
        <taxon>Gobiidae</taxon>
        <taxon>Oxudercinae</taxon>
        <taxon>Periophthalmus</taxon>
    </lineage>
</organism>
<dbReference type="Proteomes" id="UP000261520">
    <property type="component" value="Unplaced"/>
</dbReference>
<reference evidence="2" key="2">
    <citation type="submission" date="2025-09" db="UniProtKB">
        <authorList>
            <consortium name="Ensembl"/>
        </authorList>
    </citation>
    <scope>IDENTIFICATION</scope>
</reference>
<protein>
    <recommendedName>
        <fullName evidence="1">C-type lectin domain-containing protein</fullName>
    </recommendedName>
</protein>
<feature type="domain" description="C-type lectin" evidence="1">
    <location>
        <begin position="42"/>
        <end position="158"/>
    </location>
</feature>
<dbReference type="InterPro" id="IPR016186">
    <property type="entry name" value="C-type_lectin-like/link_sf"/>
</dbReference>
<dbReference type="SUPFAM" id="SSF56436">
    <property type="entry name" value="C-type lectin-like"/>
    <property type="match status" value="1"/>
</dbReference>
<dbReference type="PANTHER" id="PTHR45784:SF3">
    <property type="entry name" value="C-TYPE LECTIN DOMAIN FAMILY 4 MEMBER K-LIKE-RELATED"/>
    <property type="match status" value="1"/>
</dbReference>
<proteinExistence type="predicted"/>
<sequence>MGNQGMDRIVPDPLRLGRPEPEHFPELGTCLLFGSKGQSMEYHLINLRLNWTDASLYCNLFHTDLATVPTSDDLLSLGTVDMRTERSWIGLVDDPISWKDVSQDNANSWKYSATDASIPYANWGPSEPDFGNAEETCVILNSNTTWADHNCAEKLPAIFCPRC</sequence>
<dbReference type="InterPro" id="IPR001304">
    <property type="entry name" value="C-type_lectin-like"/>
</dbReference>
<dbReference type="PROSITE" id="PS50041">
    <property type="entry name" value="C_TYPE_LECTIN_2"/>
    <property type="match status" value="1"/>
</dbReference>
<dbReference type="SMART" id="SM00034">
    <property type="entry name" value="CLECT"/>
    <property type="match status" value="1"/>
</dbReference>
<keyword evidence="3" id="KW-1185">Reference proteome</keyword>
<dbReference type="Pfam" id="PF00059">
    <property type="entry name" value="Lectin_C"/>
    <property type="match status" value="1"/>
</dbReference>
<evidence type="ECO:0000313" key="2">
    <source>
        <dbReference type="Ensembl" id="ENSPMGP00000025329.1"/>
    </source>
</evidence>
<dbReference type="AlphaFoldDB" id="A0A3B4B9Y7"/>
<dbReference type="PANTHER" id="PTHR45784">
    <property type="entry name" value="C-TYPE LECTIN DOMAIN FAMILY 20 MEMBER A-RELATED"/>
    <property type="match status" value="1"/>
</dbReference>
<dbReference type="STRING" id="409849.ENSPMGP00000025329"/>
<dbReference type="CDD" id="cd00037">
    <property type="entry name" value="CLECT"/>
    <property type="match status" value="1"/>
</dbReference>